<keyword evidence="16" id="KW-0325">Glycoprotein</keyword>
<reference evidence="22 23" key="1">
    <citation type="journal article" date="2018" name="Evol. Lett.">
        <title>Horizontal gene cluster transfer increased hallucinogenic mushroom diversity.</title>
        <authorList>
            <person name="Reynolds H.T."/>
            <person name="Vijayakumar V."/>
            <person name="Gluck-Thaler E."/>
            <person name="Korotkin H.B."/>
            <person name="Matheny P.B."/>
            <person name="Slot J.C."/>
        </authorList>
    </citation>
    <scope>NUCLEOTIDE SEQUENCE [LARGE SCALE GENOMIC DNA]</scope>
    <source>
        <strain evidence="22 23">SRW20</strain>
    </source>
</reference>
<dbReference type="FunFam" id="1.10.510.10:FF:000572">
    <property type="entry name" value="Serine/threonine-protein kinase/endoribonuclease IRE1"/>
    <property type="match status" value="1"/>
</dbReference>
<evidence type="ECO:0000256" key="15">
    <source>
        <dbReference type="ARBA" id="ARBA00023136"/>
    </source>
</evidence>
<keyword evidence="13" id="KW-0460">Magnesium</keyword>
<feature type="compositionally biased region" description="Polar residues" evidence="19">
    <location>
        <begin position="1378"/>
        <end position="1391"/>
    </location>
</feature>
<dbReference type="OrthoDB" id="63989at2759"/>
<dbReference type="InterPro" id="IPR010513">
    <property type="entry name" value="KEN_dom"/>
</dbReference>
<dbReference type="Gene3D" id="3.30.200.20">
    <property type="entry name" value="Phosphorylase Kinase, domain 1"/>
    <property type="match status" value="1"/>
</dbReference>
<keyword evidence="6" id="KW-0812">Transmembrane</keyword>
<feature type="domain" description="KEN" evidence="21">
    <location>
        <begin position="1497"/>
        <end position="1629"/>
    </location>
</feature>
<dbReference type="InterPro" id="IPR008271">
    <property type="entry name" value="Ser/Thr_kinase_AS"/>
</dbReference>
<dbReference type="SMART" id="SM00580">
    <property type="entry name" value="PUG"/>
    <property type="match status" value="1"/>
</dbReference>
<dbReference type="PROSITE" id="PS50011">
    <property type="entry name" value="PROTEIN_KINASE_DOM"/>
    <property type="match status" value="1"/>
</dbReference>
<dbReference type="InterPro" id="IPR018391">
    <property type="entry name" value="PQQ_b-propeller_rpt"/>
</dbReference>
<keyword evidence="10" id="KW-0418">Kinase</keyword>
<evidence type="ECO:0000256" key="11">
    <source>
        <dbReference type="ARBA" id="ARBA00022801"/>
    </source>
</evidence>
<comment type="catalytic activity">
    <reaction evidence="17">
        <text>L-threonyl-[protein] + ATP = O-phospho-L-threonyl-[protein] + ADP + H(+)</text>
        <dbReference type="Rhea" id="RHEA:46608"/>
        <dbReference type="Rhea" id="RHEA-COMP:11060"/>
        <dbReference type="Rhea" id="RHEA-COMP:11605"/>
        <dbReference type="ChEBI" id="CHEBI:15378"/>
        <dbReference type="ChEBI" id="CHEBI:30013"/>
        <dbReference type="ChEBI" id="CHEBI:30616"/>
        <dbReference type="ChEBI" id="CHEBI:61977"/>
        <dbReference type="ChEBI" id="CHEBI:456216"/>
        <dbReference type="EC" id="2.7.11.1"/>
    </reaction>
    <physiologicalReaction direction="left-to-right" evidence="17">
        <dbReference type="Rhea" id="RHEA:46609"/>
    </physiologicalReaction>
</comment>
<proteinExistence type="predicted"/>
<dbReference type="Gene3D" id="1.10.510.10">
    <property type="entry name" value="Transferase(Phosphotransferase) domain 1"/>
    <property type="match status" value="1"/>
</dbReference>
<evidence type="ECO:0000313" key="22">
    <source>
        <dbReference type="EMBL" id="PPQ70551.1"/>
    </source>
</evidence>
<gene>
    <name evidence="22" type="ORF">CVT26_013138</name>
</gene>
<dbReference type="EC" id="2.7.11.1" evidence="3"/>
<feature type="region of interest" description="Disordered" evidence="19">
    <location>
        <begin position="1370"/>
        <end position="1411"/>
    </location>
</feature>
<dbReference type="FunFam" id="3.30.200.20:FF:000077">
    <property type="entry name" value="Putative Serine/threonine-protein kinase/endoribonuclease IRE1"/>
    <property type="match status" value="1"/>
</dbReference>
<dbReference type="Gene3D" id="3.40.710.10">
    <property type="entry name" value="DD-peptidase/beta-lactamase superfamily"/>
    <property type="match status" value="1"/>
</dbReference>
<dbReference type="FunFam" id="1.20.1440.180:FF:000002">
    <property type="entry name" value="Serine/threonine-protein kinase/endoribonuclease IRE1"/>
    <property type="match status" value="1"/>
</dbReference>
<dbReference type="PANTHER" id="PTHR13954:SF6">
    <property type="entry name" value="NON-SPECIFIC SERINE_THREONINE PROTEIN KINASE"/>
    <property type="match status" value="1"/>
</dbReference>
<comment type="caution">
    <text evidence="22">The sequence shown here is derived from an EMBL/GenBank/DDBJ whole genome shotgun (WGS) entry which is preliminary data.</text>
</comment>
<evidence type="ECO:0000313" key="23">
    <source>
        <dbReference type="Proteomes" id="UP000284706"/>
    </source>
</evidence>
<evidence type="ECO:0000256" key="16">
    <source>
        <dbReference type="ARBA" id="ARBA00023180"/>
    </source>
</evidence>
<keyword evidence="7" id="KW-0479">Metal-binding</keyword>
<dbReference type="SUPFAM" id="SSF56112">
    <property type="entry name" value="Protein kinase-like (PK-like)"/>
    <property type="match status" value="1"/>
</dbReference>
<name>A0A409VWC0_9AGAR</name>
<dbReference type="PROSITE" id="PS00108">
    <property type="entry name" value="PROTEIN_KINASE_ST"/>
    <property type="match status" value="1"/>
</dbReference>
<protein>
    <recommendedName>
        <fullName evidence="3">non-specific serine/threonine protein kinase</fullName>
        <ecNumber evidence="3">2.7.11.1</ecNumber>
    </recommendedName>
</protein>
<evidence type="ECO:0000256" key="2">
    <source>
        <dbReference type="ARBA" id="ARBA00004479"/>
    </source>
</evidence>
<dbReference type="Proteomes" id="UP000284706">
    <property type="component" value="Unassembled WGS sequence"/>
</dbReference>
<accession>A0A409VWC0</accession>
<dbReference type="SMART" id="SM00564">
    <property type="entry name" value="PQQ"/>
    <property type="match status" value="2"/>
</dbReference>
<evidence type="ECO:0000256" key="18">
    <source>
        <dbReference type="ARBA" id="ARBA00048977"/>
    </source>
</evidence>
<dbReference type="InParanoid" id="A0A409VWC0"/>
<dbReference type="InterPro" id="IPR001466">
    <property type="entry name" value="Beta-lactam-related"/>
</dbReference>
<keyword evidence="9" id="KW-0547">Nucleotide-binding</keyword>
<evidence type="ECO:0000259" key="20">
    <source>
        <dbReference type="PROSITE" id="PS50011"/>
    </source>
</evidence>
<evidence type="ECO:0000256" key="19">
    <source>
        <dbReference type="SAM" id="MobiDB-lite"/>
    </source>
</evidence>
<dbReference type="InterPro" id="IPR038357">
    <property type="entry name" value="KEN_sf"/>
</dbReference>
<dbReference type="GO" id="GO:0070059">
    <property type="term" value="P:intrinsic apoptotic signaling pathway in response to endoplasmic reticulum stress"/>
    <property type="evidence" value="ECO:0007669"/>
    <property type="project" value="TreeGrafter"/>
</dbReference>
<feature type="region of interest" description="Disordered" evidence="19">
    <location>
        <begin position="656"/>
        <end position="675"/>
    </location>
</feature>
<dbReference type="SUPFAM" id="SSF50998">
    <property type="entry name" value="Quinoprotein alcohol dehydrogenase-like"/>
    <property type="match status" value="1"/>
</dbReference>
<dbReference type="GO" id="GO:0004521">
    <property type="term" value="F:RNA endonuclease activity"/>
    <property type="evidence" value="ECO:0007669"/>
    <property type="project" value="InterPro"/>
</dbReference>
<dbReference type="InterPro" id="IPR000719">
    <property type="entry name" value="Prot_kinase_dom"/>
</dbReference>
<dbReference type="Pfam" id="PF06479">
    <property type="entry name" value="Ribonuc_2-5A"/>
    <property type="match status" value="1"/>
</dbReference>
<dbReference type="Gene3D" id="1.20.1440.180">
    <property type="entry name" value="KEN domain"/>
    <property type="match status" value="1"/>
</dbReference>
<comment type="catalytic activity">
    <reaction evidence="18">
        <text>L-seryl-[protein] + ATP = O-phospho-L-seryl-[protein] + ADP + H(+)</text>
        <dbReference type="Rhea" id="RHEA:17989"/>
        <dbReference type="Rhea" id="RHEA-COMP:9863"/>
        <dbReference type="Rhea" id="RHEA-COMP:11604"/>
        <dbReference type="ChEBI" id="CHEBI:15378"/>
        <dbReference type="ChEBI" id="CHEBI:29999"/>
        <dbReference type="ChEBI" id="CHEBI:30616"/>
        <dbReference type="ChEBI" id="CHEBI:83421"/>
        <dbReference type="ChEBI" id="CHEBI:456216"/>
        <dbReference type="EC" id="2.7.11.1"/>
    </reaction>
    <physiologicalReaction direction="left-to-right" evidence="18">
        <dbReference type="Rhea" id="RHEA:17990"/>
    </physiologicalReaction>
</comment>
<dbReference type="InterPro" id="IPR045133">
    <property type="entry name" value="IRE1/2-like"/>
</dbReference>
<feature type="region of interest" description="Disordered" evidence="19">
    <location>
        <begin position="1015"/>
        <end position="1170"/>
    </location>
</feature>
<evidence type="ECO:0000256" key="7">
    <source>
        <dbReference type="ARBA" id="ARBA00022723"/>
    </source>
</evidence>
<feature type="region of interest" description="Disordered" evidence="19">
    <location>
        <begin position="872"/>
        <end position="919"/>
    </location>
</feature>
<dbReference type="InterPro" id="IPR012338">
    <property type="entry name" value="Beta-lactam/transpept-like"/>
</dbReference>
<dbReference type="InterPro" id="IPR011009">
    <property type="entry name" value="Kinase-like_dom_sf"/>
</dbReference>
<comment type="cofactor">
    <cofactor evidence="1">
        <name>Mg(2+)</name>
        <dbReference type="ChEBI" id="CHEBI:18420"/>
    </cofactor>
</comment>
<evidence type="ECO:0000256" key="9">
    <source>
        <dbReference type="ARBA" id="ARBA00022741"/>
    </source>
</evidence>
<feature type="region of interest" description="Disordered" evidence="19">
    <location>
        <begin position="810"/>
        <end position="847"/>
    </location>
</feature>
<feature type="compositionally biased region" description="Low complexity" evidence="19">
    <location>
        <begin position="1392"/>
        <end position="1408"/>
    </location>
</feature>
<dbReference type="SMART" id="SM00220">
    <property type="entry name" value="S_TKc"/>
    <property type="match status" value="1"/>
</dbReference>
<dbReference type="GO" id="GO:0005524">
    <property type="term" value="F:ATP binding"/>
    <property type="evidence" value="ECO:0007669"/>
    <property type="project" value="UniProtKB-KW"/>
</dbReference>
<evidence type="ECO:0000256" key="1">
    <source>
        <dbReference type="ARBA" id="ARBA00001946"/>
    </source>
</evidence>
<keyword evidence="23" id="KW-1185">Reference proteome</keyword>
<dbReference type="SUPFAM" id="SSF56601">
    <property type="entry name" value="beta-lactamase/transpeptidase-like"/>
    <property type="match status" value="1"/>
</dbReference>
<feature type="compositionally biased region" description="Pro residues" evidence="19">
    <location>
        <begin position="1058"/>
        <end position="1067"/>
    </location>
</feature>
<feature type="compositionally biased region" description="Polar residues" evidence="19">
    <location>
        <begin position="888"/>
        <end position="897"/>
    </location>
</feature>
<evidence type="ECO:0000256" key="12">
    <source>
        <dbReference type="ARBA" id="ARBA00022840"/>
    </source>
</evidence>
<keyword evidence="8" id="KW-0732">Signal</keyword>
<dbReference type="PROSITE" id="PS51392">
    <property type="entry name" value="KEN"/>
    <property type="match status" value="1"/>
</dbReference>
<keyword evidence="5" id="KW-0808">Transferase</keyword>
<organism evidence="22 23">
    <name type="scientific">Gymnopilus dilepis</name>
    <dbReference type="NCBI Taxonomy" id="231916"/>
    <lineage>
        <taxon>Eukaryota</taxon>
        <taxon>Fungi</taxon>
        <taxon>Dikarya</taxon>
        <taxon>Basidiomycota</taxon>
        <taxon>Agaricomycotina</taxon>
        <taxon>Agaricomycetes</taxon>
        <taxon>Agaricomycetidae</taxon>
        <taxon>Agaricales</taxon>
        <taxon>Agaricineae</taxon>
        <taxon>Hymenogastraceae</taxon>
        <taxon>Gymnopilus</taxon>
    </lineage>
</organism>
<evidence type="ECO:0000256" key="5">
    <source>
        <dbReference type="ARBA" id="ARBA00022679"/>
    </source>
</evidence>
<keyword evidence="15" id="KW-0472">Membrane</keyword>
<dbReference type="GO" id="GO:0004674">
    <property type="term" value="F:protein serine/threonine kinase activity"/>
    <property type="evidence" value="ECO:0007669"/>
    <property type="project" value="UniProtKB-KW"/>
</dbReference>
<evidence type="ECO:0000256" key="10">
    <source>
        <dbReference type="ARBA" id="ARBA00022777"/>
    </source>
</evidence>
<dbReference type="GO" id="GO:0046872">
    <property type="term" value="F:metal ion binding"/>
    <property type="evidence" value="ECO:0007669"/>
    <property type="project" value="UniProtKB-KW"/>
</dbReference>
<dbReference type="STRING" id="231916.A0A409VWC0"/>
<dbReference type="GO" id="GO:1990604">
    <property type="term" value="C:IRE1-TRAF2-ASK1 complex"/>
    <property type="evidence" value="ECO:0007669"/>
    <property type="project" value="TreeGrafter"/>
</dbReference>
<dbReference type="CDD" id="cd09769">
    <property type="entry name" value="Luminal_IRE1"/>
    <property type="match status" value="1"/>
</dbReference>
<dbReference type="PANTHER" id="PTHR13954">
    <property type="entry name" value="IRE1-RELATED"/>
    <property type="match status" value="1"/>
</dbReference>
<feature type="compositionally biased region" description="Acidic residues" evidence="19">
    <location>
        <begin position="1088"/>
        <end position="1098"/>
    </location>
</feature>
<keyword evidence="14" id="KW-1133">Transmembrane helix</keyword>
<dbReference type="GO" id="GO:0006397">
    <property type="term" value="P:mRNA processing"/>
    <property type="evidence" value="ECO:0007669"/>
    <property type="project" value="InterPro"/>
</dbReference>
<evidence type="ECO:0000256" key="6">
    <source>
        <dbReference type="ARBA" id="ARBA00022692"/>
    </source>
</evidence>
<keyword evidence="4" id="KW-0723">Serine/threonine-protein kinase</keyword>
<evidence type="ECO:0000256" key="8">
    <source>
        <dbReference type="ARBA" id="ARBA00022729"/>
    </source>
</evidence>
<feature type="compositionally biased region" description="Basic and acidic residues" evidence="19">
    <location>
        <begin position="1145"/>
        <end position="1154"/>
    </location>
</feature>
<dbReference type="GO" id="GO:0016787">
    <property type="term" value="F:hydrolase activity"/>
    <property type="evidence" value="ECO:0007669"/>
    <property type="project" value="UniProtKB-KW"/>
</dbReference>
<dbReference type="InterPro" id="IPR011047">
    <property type="entry name" value="Quinoprotein_ADH-like_sf"/>
</dbReference>
<evidence type="ECO:0000256" key="3">
    <source>
        <dbReference type="ARBA" id="ARBA00012513"/>
    </source>
</evidence>
<dbReference type="GO" id="GO:0051082">
    <property type="term" value="F:unfolded protein binding"/>
    <property type="evidence" value="ECO:0007669"/>
    <property type="project" value="TreeGrafter"/>
</dbReference>
<dbReference type="EMBL" id="NHYE01005537">
    <property type="protein sequence ID" value="PPQ70551.1"/>
    <property type="molecule type" value="Genomic_DNA"/>
</dbReference>
<evidence type="ECO:0000256" key="17">
    <source>
        <dbReference type="ARBA" id="ARBA00048659"/>
    </source>
</evidence>
<dbReference type="CDD" id="cd10422">
    <property type="entry name" value="RNase_Ire1"/>
    <property type="match status" value="1"/>
</dbReference>
<feature type="compositionally biased region" description="Basic residues" evidence="19">
    <location>
        <begin position="1107"/>
        <end position="1122"/>
    </location>
</feature>
<keyword evidence="12" id="KW-0067">ATP-binding</keyword>
<evidence type="ECO:0000256" key="14">
    <source>
        <dbReference type="ARBA" id="ARBA00022989"/>
    </source>
</evidence>
<dbReference type="FunCoup" id="A0A409VWC0">
    <property type="interactions" value="121"/>
</dbReference>
<evidence type="ECO:0000259" key="21">
    <source>
        <dbReference type="PROSITE" id="PS51392"/>
    </source>
</evidence>
<sequence>MVKLSENGNKALNDLAERITKEKKIPGFAFGATTVDEELIFKTGGYQVVNDLSSGAVDRDTVFWICSMTKLLAHISALQLIEQGKLTPDTPVSQFFPEFAHPVIVHDTLSPKPSYHPATTPILVKHLLNFSSGLFYNYNAQPDKPKNSTMPIPMFAEQDPKDRYGTFFKSIMVSEQLSLAEEIIVVAHILFSCLVQGDLPGIPIKFEPGTDFVYGYSSDILGFIVEKVTGKSLEQYLKGHVLGPLGLHGSFYVSSDIEEKLLKLSFRRADGGLEPWAEQTTKLPERDPAKTLLHFGGVGYFTSLSDYLTLLRHILQIYSGKVTDGILTQATVRGMFVPASPEAGGRNLDLFVDSYGDPGNRWSTALAVCGADWPKRRRKGTAFWSGWAGTYYWMDPSTGIAAVFGTQIVPSRDPVVLGLYSEFEETLALATESNALVQRRPTLTDYGTHQRYGLPSIEETAPDLAQDHSLLDIVLISSVDGKFHALNRTSGHVLWSMSSFADTTSVSAPSSLSPLVRTTHPKYDPDVIDEDSEDGQHETYIIEPQSGDIYVLHSPSEPLQRFPFSMAELVDISPFTSVNGDDIKVFVGRKETSLLLIELETGKIKATLNAECPFIPDEYQDTPIDLDELEGSKPPVSAPTEVYIGRTDYIISIHKKPKPGRPAPPAQELSFSTYGPNNKDNHLQAMYRRTPDDVYIQPLATGEIVAFRAKSDNTKAADAGRPLWAQQFSAPVVAIFDVLQSQASPLQHPSHPFVLLQPRPRLQDLFPKLTGPGLPEPILRNMGTAFVGMVDGTESLFVMSPDRYPLIIFGGGERHTLPPSEGHQQDTQKKTSSSPSSPHEPDLDHCLDNPYDPRCLVGVRALDDTDGLEGRMKRLLDGPKAPTPPPQQSMGGNQQQPVIVGRGRPSWNAGATDDTDNLSDPSLLRIEGPRSSSVHAKFLGFIGSDSRNTIGGQGIGGIWEAVIVSLIFGALTSWMLWAKFKAKLRKSSAKSQDEKKEVMITPTVVDGNRVEVADVQVKPAVDSSNLEKDKEPTTPKASSSPLPSVDDAPTPTVRKEPPPSIPIPATPGTPSFETSTPGLDTPTPGLGDEGDDLSDGEGAEAGAAVPGKRRNRRGRRGKKKKPGLANGAANGDGVEREDGENGEGELPKEEEKKPPSLVLTTTSPKPPVVQQPSLVVSDTVLGFGSHGTVVFQGSLQGRAVAVKRLLQDFVTLAAREVSILQDADDHPNVIRYYYQESHGNFLYIALELCPASLADIIENPDRDQWRDIAINFDPKKALRQITSGLRHLHALKLVHRDIKPQNILVSSAKTGGGFGGGAGRPGGYRMLISDFGLCKKLDVDQTSFLPTAHGAMGAGTVGWRAPEILGGKVKLDEPSAGDESSLSSRGSVATVNGNNASISSSGSASSSSTPNRLTKSVDIFALGCLFYYTLTNGGHPYGDRFEREINIMKDTKDLSGLERFGEEGTEAKNLISAMLSFEAPQRPDTTTCLLHPFFWDPGRRLNFLQDASDRFEIMCRDPKDAHLLTLERDALNVVGNDWHARLDKIFIENLGKYRKYDGKSVQDLLRALRNKKHHYQDLPDNVKRHLGPMPEGFLGYFTRRYPQLFLHVHGVIKETGLYSESMFRSYFELPDP</sequence>
<dbReference type="GO" id="GO:0036498">
    <property type="term" value="P:IRE1-mediated unfolded protein response"/>
    <property type="evidence" value="ECO:0007669"/>
    <property type="project" value="UniProtKB-ARBA"/>
</dbReference>
<evidence type="ECO:0000256" key="4">
    <source>
        <dbReference type="ARBA" id="ARBA00022527"/>
    </source>
</evidence>
<dbReference type="Pfam" id="PF00069">
    <property type="entry name" value="Pkinase"/>
    <property type="match status" value="1"/>
</dbReference>
<evidence type="ECO:0000256" key="13">
    <source>
        <dbReference type="ARBA" id="ARBA00022842"/>
    </source>
</evidence>
<comment type="subcellular location">
    <subcellularLocation>
        <location evidence="2">Membrane</location>
        <topology evidence="2">Single-pass type I membrane protein</topology>
    </subcellularLocation>
</comment>
<dbReference type="Pfam" id="PF00144">
    <property type="entry name" value="Beta-lactamase"/>
    <property type="match status" value="1"/>
</dbReference>
<feature type="domain" description="Protein kinase" evidence="20">
    <location>
        <begin position="1175"/>
        <end position="1494"/>
    </location>
</feature>
<keyword evidence="11" id="KW-0378">Hydrolase</keyword>